<evidence type="ECO:0000259" key="7">
    <source>
        <dbReference type="PROSITE" id="PS51767"/>
    </source>
</evidence>
<dbReference type="SUPFAM" id="SSF56752">
    <property type="entry name" value="D-aminoacid aminotransferase-like PLP-dependent enzymes"/>
    <property type="match status" value="1"/>
</dbReference>
<accession>A0AAX6MEK6</accession>
<dbReference type="Pfam" id="PF00026">
    <property type="entry name" value="Asp"/>
    <property type="match status" value="1"/>
</dbReference>
<dbReference type="InterPro" id="IPR021109">
    <property type="entry name" value="Peptidase_aspartic_dom_sf"/>
</dbReference>
<feature type="domain" description="Peptidase A1" evidence="7">
    <location>
        <begin position="380"/>
        <end position="706"/>
    </location>
</feature>
<dbReference type="Pfam" id="PF01063">
    <property type="entry name" value="Aminotran_4"/>
    <property type="match status" value="1"/>
</dbReference>
<evidence type="ECO:0000256" key="1">
    <source>
        <dbReference type="ARBA" id="ARBA00007447"/>
    </source>
</evidence>
<evidence type="ECO:0000313" key="9">
    <source>
        <dbReference type="Proteomes" id="UP001369815"/>
    </source>
</evidence>
<reference evidence="8 9" key="1">
    <citation type="journal article" date="2024" name="Front Chem Biol">
        <title>Unveiling the potential of Daldinia eschscholtzii MFLUCC 19-0629 through bioactivity and bioinformatics studies for enhanced sustainable agriculture production.</title>
        <authorList>
            <person name="Brooks S."/>
            <person name="Weaver J.A."/>
            <person name="Klomchit A."/>
            <person name="Alharthi S.A."/>
            <person name="Onlamun T."/>
            <person name="Nurani R."/>
            <person name="Vong T.K."/>
            <person name="Alberti F."/>
            <person name="Greco C."/>
        </authorList>
    </citation>
    <scope>NUCLEOTIDE SEQUENCE [LARGE SCALE GENOMIC DNA]</scope>
    <source>
        <strain evidence="8">MFLUCC 19-0629</strain>
    </source>
</reference>
<keyword evidence="3" id="KW-0064">Aspartyl protease</keyword>
<dbReference type="InterPro" id="IPR001461">
    <property type="entry name" value="Aspartic_peptidase_A1"/>
</dbReference>
<gene>
    <name evidence="8" type="ORF">Daesc_007365</name>
</gene>
<name>A0AAX6MEK6_9PEZI</name>
<evidence type="ECO:0000256" key="2">
    <source>
        <dbReference type="ARBA" id="ARBA00022670"/>
    </source>
</evidence>
<dbReference type="PROSITE" id="PS51767">
    <property type="entry name" value="PEPTIDASE_A1"/>
    <property type="match status" value="1"/>
</dbReference>
<keyword evidence="9" id="KW-1185">Reference proteome</keyword>
<dbReference type="Gene3D" id="2.40.70.10">
    <property type="entry name" value="Acid Proteases"/>
    <property type="match status" value="2"/>
</dbReference>
<feature type="compositionally biased region" description="Basic and acidic residues" evidence="6">
    <location>
        <begin position="739"/>
        <end position="751"/>
    </location>
</feature>
<comment type="similarity">
    <text evidence="1">Belongs to the peptidase A1 family.</text>
</comment>
<evidence type="ECO:0000256" key="4">
    <source>
        <dbReference type="ARBA" id="ARBA00022801"/>
    </source>
</evidence>
<dbReference type="InterPro" id="IPR001544">
    <property type="entry name" value="Aminotrans_IV"/>
</dbReference>
<keyword evidence="4" id="KW-0378">Hydrolase</keyword>
<proteinExistence type="inferred from homology"/>
<organism evidence="8 9">
    <name type="scientific">Daldinia eschscholtzii</name>
    <dbReference type="NCBI Taxonomy" id="292717"/>
    <lineage>
        <taxon>Eukaryota</taxon>
        <taxon>Fungi</taxon>
        <taxon>Dikarya</taxon>
        <taxon>Ascomycota</taxon>
        <taxon>Pezizomycotina</taxon>
        <taxon>Sordariomycetes</taxon>
        <taxon>Xylariomycetidae</taxon>
        <taxon>Xylariales</taxon>
        <taxon>Hypoxylaceae</taxon>
        <taxon>Daldinia</taxon>
    </lineage>
</organism>
<evidence type="ECO:0000256" key="6">
    <source>
        <dbReference type="SAM" id="MobiDB-lite"/>
    </source>
</evidence>
<dbReference type="InterPro" id="IPR033121">
    <property type="entry name" value="PEPTIDASE_A1"/>
</dbReference>
<evidence type="ECO:0000313" key="8">
    <source>
        <dbReference type="EMBL" id="KAK6950837.1"/>
    </source>
</evidence>
<dbReference type="PANTHER" id="PTHR47966">
    <property type="entry name" value="BETA-SITE APP-CLEAVING ENZYME, ISOFORM A-RELATED"/>
    <property type="match status" value="1"/>
</dbReference>
<dbReference type="SUPFAM" id="SSF50630">
    <property type="entry name" value="Acid proteases"/>
    <property type="match status" value="1"/>
</dbReference>
<dbReference type="InterPro" id="IPR043132">
    <property type="entry name" value="BCAT-like_C"/>
</dbReference>
<sequence>MDDIRIFTSIRYDPSLLKVPELGYTNTGWNQNPSPFYMLDLHRDRMLRAAVHWQWSDAIILISGEKGLKHLHEFLQNITTGIGSSPHRIMLSLARDCTLDYQISPLPETHLVNLLPGRLPSREKKKNLDQDNKVPVQEPVYDIFLDSQKTAKSEFTHYKTTFRDVYNNARKRALINPGDQKEVLLINNDGDVMEGSISTPYLWRDGRWVTPPIPTQYRASEGSGGNDGTTRRWALERNLVIEEVVPANSLVDGEECWIKSNSTISDQLKVKMNAIYAAQNKVKQDLGLSKVKIIHNQNYKRHGTKSYVHALNRFGFQPTIPGPYFHIDKVRHHGLLPEELKAALGGTVHTQRTLVKKGKPEDGDQTTEVTAEDQQNDSMYICEVKIGTPPQKLLLDFDTGSADTWVRSTLQHKSDLAQHNAFDPKKSESFKKLSGKSWKIQYGDGSTASGDCGSDTLVIGGLAIKNQTIECATKLSKQFSEGTSDGLLGLAWGKINTVTDSGEPDPQATPVENMIKQDDIPKESELFTTAFYSSRDKDPDSFYTFGFIDEELVEKSGHDIHWTEVDNTEGFWSVPSESYSINGETVDLSGNTAIADTGTTLALVSDEVVKKIYDQIPGAAYDWFNQGYIFPVDVKTDDIPEVKVAVGDKQFLIQKEDLAFALTDNKQYWYGGIQSRGMMPFDILGDTFLKSVYAVWDQGNKRFGLVPKIEEAQNLEPPPDSSDDGDGGEKKFVTSIDLLSKDEAQPEGESH</sequence>
<dbReference type="InterPro" id="IPR034163">
    <property type="entry name" value="Aspergillopepsin-like_cat_dom"/>
</dbReference>
<feature type="active site" evidence="5">
    <location>
        <position position="596"/>
    </location>
</feature>
<feature type="active site" evidence="5">
    <location>
        <position position="398"/>
    </location>
</feature>
<dbReference type="AlphaFoldDB" id="A0AAX6MEK6"/>
<dbReference type="Proteomes" id="UP001369815">
    <property type="component" value="Unassembled WGS sequence"/>
</dbReference>
<protein>
    <recommendedName>
        <fullName evidence="7">Peptidase A1 domain-containing protein</fullName>
    </recommendedName>
</protein>
<dbReference type="PANTHER" id="PTHR47966:SF1">
    <property type="entry name" value="ASPARTYL PROTEINASE"/>
    <property type="match status" value="1"/>
</dbReference>
<keyword evidence="2" id="KW-0645">Protease</keyword>
<dbReference type="GO" id="GO:0006508">
    <property type="term" value="P:proteolysis"/>
    <property type="evidence" value="ECO:0007669"/>
    <property type="project" value="UniProtKB-KW"/>
</dbReference>
<dbReference type="GO" id="GO:0004190">
    <property type="term" value="F:aspartic-type endopeptidase activity"/>
    <property type="evidence" value="ECO:0007669"/>
    <property type="project" value="UniProtKB-KW"/>
</dbReference>
<dbReference type="Gene3D" id="3.20.10.10">
    <property type="entry name" value="D-amino Acid Aminotransferase, subunit A, domain 2"/>
    <property type="match status" value="1"/>
</dbReference>
<feature type="region of interest" description="Disordered" evidence="6">
    <location>
        <begin position="709"/>
        <end position="751"/>
    </location>
</feature>
<dbReference type="PRINTS" id="PR00792">
    <property type="entry name" value="PEPSIN"/>
</dbReference>
<comment type="caution">
    <text evidence="8">The sequence shown here is derived from an EMBL/GenBank/DDBJ whole genome shotgun (WGS) entry which is preliminary data.</text>
</comment>
<evidence type="ECO:0000256" key="5">
    <source>
        <dbReference type="PIRSR" id="PIRSR601461-1"/>
    </source>
</evidence>
<evidence type="ECO:0000256" key="3">
    <source>
        <dbReference type="ARBA" id="ARBA00022750"/>
    </source>
</evidence>
<dbReference type="EMBL" id="JBANMG010000007">
    <property type="protein sequence ID" value="KAK6950837.1"/>
    <property type="molecule type" value="Genomic_DNA"/>
</dbReference>
<dbReference type="CDD" id="cd06097">
    <property type="entry name" value="Aspergillopepsin_like"/>
    <property type="match status" value="1"/>
</dbReference>
<dbReference type="InterPro" id="IPR036038">
    <property type="entry name" value="Aminotransferase-like"/>
</dbReference>